<accession>A0ABS8SZ29</accession>
<dbReference type="Proteomes" id="UP000823775">
    <property type="component" value="Unassembled WGS sequence"/>
</dbReference>
<comment type="caution">
    <text evidence="2">The sequence shown here is derived from an EMBL/GenBank/DDBJ whole genome shotgun (WGS) entry which is preliminary data.</text>
</comment>
<name>A0ABS8SZ29_DATST</name>
<dbReference type="EMBL" id="JACEIK010000955">
    <property type="protein sequence ID" value="MCD7464337.1"/>
    <property type="molecule type" value="Genomic_DNA"/>
</dbReference>
<sequence>MEPKPSKRKGVAPSIHGSKRARRTSEEEHYDMSMGKGLSYQCFDNWDTNKCWVIIKNVLKRARVKKGQSFGFGGLLTQFLCGHQIEEEEADYRPIVGHGFEDSIDDDLATKDDMVRVNSNIETSDAERRL</sequence>
<protein>
    <submittedName>
        <fullName evidence="2">Uncharacterized protein</fullName>
    </submittedName>
</protein>
<gene>
    <name evidence="2" type="ORF">HAX54_052531</name>
</gene>
<feature type="compositionally biased region" description="Basic residues" evidence="1">
    <location>
        <begin position="1"/>
        <end position="10"/>
    </location>
</feature>
<organism evidence="2 3">
    <name type="scientific">Datura stramonium</name>
    <name type="common">Jimsonweed</name>
    <name type="synonym">Common thornapple</name>
    <dbReference type="NCBI Taxonomy" id="4076"/>
    <lineage>
        <taxon>Eukaryota</taxon>
        <taxon>Viridiplantae</taxon>
        <taxon>Streptophyta</taxon>
        <taxon>Embryophyta</taxon>
        <taxon>Tracheophyta</taxon>
        <taxon>Spermatophyta</taxon>
        <taxon>Magnoliopsida</taxon>
        <taxon>eudicotyledons</taxon>
        <taxon>Gunneridae</taxon>
        <taxon>Pentapetalae</taxon>
        <taxon>asterids</taxon>
        <taxon>lamiids</taxon>
        <taxon>Solanales</taxon>
        <taxon>Solanaceae</taxon>
        <taxon>Solanoideae</taxon>
        <taxon>Datureae</taxon>
        <taxon>Datura</taxon>
    </lineage>
</organism>
<feature type="region of interest" description="Disordered" evidence="1">
    <location>
        <begin position="1"/>
        <end position="29"/>
    </location>
</feature>
<evidence type="ECO:0000313" key="2">
    <source>
        <dbReference type="EMBL" id="MCD7464337.1"/>
    </source>
</evidence>
<keyword evidence="3" id="KW-1185">Reference proteome</keyword>
<evidence type="ECO:0000313" key="3">
    <source>
        <dbReference type="Proteomes" id="UP000823775"/>
    </source>
</evidence>
<evidence type="ECO:0000256" key="1">
    <source>
        <dbReference type="SAM" id="MobiDB-lite"/>
    </source>
</evidence>
<proteinExistence type="predicted"/>
<reference evidence="2 3" key="1">
    <citation type="journal article" date="2021" name="BMC Genomics">
        <title>Datura genome reveals duplications of psychoactive alkaloid biosynthetic genes and high mutation rate following tissue culture.</title>
        <authorList>
            <person name="Rajewski A."/>
            <person name="Carter-House D."/>
            <person name="Stajich J."/>
            <person name="Litt A."/>
        </authorList>
    </citation>
    <scope>NUCLEOTIDE SEQUENCE [LARGE SCALE GENOMIC DNA]</scope>
    <source>
        <strain evidence="2">AR-01</strain>
    </source>
</reference>